<dbReference type="STRING" id="1907939.BKL49_05635"/>
<keyword evidence="2" id="KW-0378">Hydrolase</keyword>
<keyword evidence="1" id="KW-0547">Nucleotide-binding</keyword>
<dbReference type="SUPFAM" id="SSF50891">
    <property type="entry name" value="Cyclophilin-like"/>
    <property type="match status" value="1"/>
</dbReference>
<accession>A0A1V3JQY2</accession>
<dbReference type="GO" id="GO:0016787">
    <property type="term" value="F:hydrolase activity"/>
    <property type="evidence" value="ECO:0007669"/>
    <property type="project" value="UniProtKB-KW"/>
</dbReference>
<feature type="domain" description="Carboxyltransferase" evidence="4">
    <location>
        <begin position="1"/>
        <end position="198"/>
    </location>
</feature>
<dbReference type="Proteomes" id="UP000188602">
    <property type="component" value="Unassembled WGS sequence"/>
</dbReference>
<dbReference type="InterPro" id="IPR029000">
    <property type="entry name" value="Cyclophilin-like_dom_sf"/>
</dbReference>
<evidence type="ECO:0000313" key="6">
    <source>
        <dbReference type="Proteomes" id="UP000188602"/>
    </source>
</evidence>
<evidence type="ECO:0000256" key="2">
    <source>
        <dbReference type="ARBA" id="ARBA00022801"/>
    </source>
</evidence>
<dbReference type="PANTHER" id="PTHR34698">
    <property type="entry name" value="5-OXOPROLINASE SUBUNIT B"/>
    <property type="match status" value="1"/>
</dbReference>
<evidence type="ECO:0000259" key="4">
    <source>
        <dbReference type="SMART" id="SM00796"/>
    </source>
</evidence>
<dbReference type="PANTHER" id="PTHR34698:SF2">
    <property type="entry name" value="5-OXOPROLINASE SUBUNIT B"/>
    <property type="match status" value="1"/>
</dbReference>
<protein>
    <recommendedName>
        <fullName evidence="4">Carboxyltransferase domain-containing protein</fullName>
    </recommendedName>
</protein>
<dbReference type="GO" id="GO:0005524">
    <property type="term" value="F:ATP binding"/>
    <property type="evidence" value="ECO:0007669"/>
    <property type="project" value="UniProtKB-KW"/>
</dbReference>
<reference evidence="5 6" key="1">
    <citation type="submission" date="2016-10" db="EMBL/GenBank/DDBJ databases">
        <title>Rodentibacter gen. nov. and new species.</title>
        <authorList>
            <person name="Christensen H."/>
        </authorList>
    </citation>
    <scope>NUCLEOTIDE SEQUENCE [LARGE SCALE GENOMIC DNA]</scope>
    <source>
        <strain evidence="5 6">Ac151</strain>
    </source>
</reference>
<organism evidence="5 6">
    <name type="scientific">Rodentibacter myodis</name>
    <dbReference type="NCBI Taxonomy" id="1907939"/>
    <lineage>
        <taxon>Bacteria</taxon>
        <taxon>Pseudomonadati</taxon>
        <taxon>Pseudomonadota</taxon>
        <taxon>Gammaproteobacteria</taxon>
        <taxon>Pasteurellales</taxon>
        <taxon>Pasteurellaceae</taxon>
        <taxon>Rodentibacter</taxon>
    </lineage>
</organism>
<dbReference type="RefSeq" id="WP_077423641.1">
    <property type="nucleotide sequence ID" value="NZ_MLHQ01000011.1"/>
</dbReference>
<dbReference type="NCBIfam" id="TIGR00370">
    <property type="entry name" value="5-oxoprolinase subunit PxpB"/>
    <property type="match status" value="1"/>
</dbReference>
<name>A0A1V3JQY2_9PAST</name>
<dbReference type="InterPro" id="IPR003833">
    <property type="entry name" value="CT_C_D"/>
</dbReference>
<dbReference type="OrthoDB" id="9778567at2"/>
<dbReference type="Gene3D" id="2.40.100.10">
    <property type="entry name" value="Cyclophilin-like"/>
    <property type="match status" value="1"/>
</dbReference>
<keyword evidence="3" id="KW-0067">ATP-binding</keyword>
<dbReference type="AlphaFoldDB" id="A0A1V3JQY2"/>
<dbReference type="SMART" id="SM00796">
    <property type="entry name" value="AHS1"/>
    <property type="match status" value="1"/>
</dbReference>
<evidence type="ECO:0000256" key="1">
    <source>
        <dbReference type="ARBA" id="ARBA00022741"/>
    </source>
</evidence>
<proteinExistence type="predicted"/>
<evidence type="ECO:0000313" key="5">
    <source>
        <dbReference type="EMBL" id="OOF59019.1"/>
    </source>
</evidence>
<sequence length="212" mass="23376">MRITPISENALVCILNPPANLSQQRKLWAFSDYLSQQENIFDVVVGMNNITVFTDFLLDFSPLIEQLEQAWFSLEASPSESKIVEIPVIYGGERGADLCEVAKFHHTTPEQIIEMHSAPLYTVYMIGFQPGFPYLGGLPESLHTPRRATPRTLVPAGSVGIGGSQTGIYPFSSPGGWQLIGYTELSLFDKHHPQPTLLKAGDQVKFVVAGVE</sequence>
<evidence type="ECO:0000256" key="3">
    <source>
        <dbReference type="ARBA" id="ARBA00022840"/>
    </source>
</evidence>
<dbReference type="EMBL" id="MLHQ01000011">
    <property type="protein sequence ID" value="OOF59019.1"/>
    <property type="molecule type" value="Genomic_DNA"/>
</dbReference>
<dbReference type="Pfam" id="PF02682">
    <property type="entry name" value="CT_C_D"/>
    <property type="match status" value="1"/>
</dbReference>
<dbReference type="InterPro" id="IPR010016">
    <property type="entry name" value="PxpB"/>
</dbReference>
<comment type="caution">
    <text evidence="5">The sequence shown here is derived from an EMBL/GenBank/DDBJ whole genome shotgun (WGS) entry which is preliminary data.</text>
</comment>
<dbReference type="SUPFAM" id="SSF160467">
    <property type="entry name" value="PH0987 N-terminal domain-like"/>
    <property type="match status" value="1"/>
</dbReference>
<gene>
    <name evidence="5" type="ORF">BKL49_05635</name>
</gene>
<keyword evidence="6" id="KW-1185">Reference proteome</keyword>